<evidence type="ECO:0000313" key="14">
    <source>
        <dbReference type="EMBL" id="OCA16725.1"/>
    </source>
</evidence>
<dbReference type="PROSITE" id="PS00518">
    <property type="entry name" value="ZF_RING_1"/>
    <property type="match status" value="1"/>
</dbReference>
<dbReference type="SUPFAM" id="SSF57845">
    <property type="entry name" value="B-box zinc-binding domain"/>
    <property type="match status" value="1"/>
</dbReference>
<dbReference type="SUPFAM" id="SSF49899">
    <property type="entry name" value="Concanavalin A-like lectins/glucanases"/>
    <property type="match status" value="1"/>
</dbReference>
<feature type="region of interest" description="Disordered" evidence="10">
    <location>
        <begin position="530"/>
        <end position="569"/>
    </location>
</feature>
<feature type="compositionally biased region" description="Basic and acidic residues" evidence="10">
    <location>
        <begin position="540"/>
        <end position="557"/>
    </location>
</feature>
<keyword evidence="4" id="KW-0833">Ubl conjugation pathway</keyword>
<dbReference type="SMART" id="SM00336">
    <property type="entry name" value="BBOX"/>
    <property type="match status" value="1"/>
</dbReference>
<keyword evidence="7 9" id="KW-0175">Coiled coil</keyword>
<evidence type="ECO:0000256" key="7">
    <source>
        <dbReference type="ARBA" id="ARBA00023054"/>
    </source>
</evidence>
<name>A0A1B8Y1C1_XENTR</name>
<keyword evidence="5" id="KW-0862">Zinc</keyword>
<dbReference type="InterPro" id="IPR043136">
    <property type="entry name" value="B30.2/SPRY_sf"/>
</dbReference>
<dbReference type="SMART" id="SM00184">
    <property type="entry name" value="RING"/>
    <property type="match status" value="1"/>
</dbReference>
<reference evidence="14" key="1">
    <citation type="submission" date="2009-11" db="EMBL/GenBank/DDBJ databases">
        <authorList>
            <consortium name="US DOE Joint Genome Institute (JGI-PGF)"/>
            <person name="Ottilar R."/>
            <person name="Schmutz J."/>
            <person name="Salamov A."/>
            <person name="Cheng J.F."/>
            <person name="Lucas S."/>
            <person name="Pitluck S."/>
            <person name="Gundlach H."/>
            <person name="Guo Y."/>
            <person name="Haberer G."/>
            <person name="Nasrallah J."/>
            <person name="Mayer K.F.X."/>
            <person name="van de Peer Y."/>
            <person name="Weigel D."/>
            <person name="Grigoriev I.V."/>
        </authorList>
    </citation>
    <scope>NUCLEOTIDE SEQUENCE</scope>
    <source>
        <strain evidence="14">Nigerian</strain>
    </source>
</reference>
<dbReference type="PROSITE" id="PS50089">
    <property type="entry name" value="ZF_RING_2"/>
    <property type="match status" value="1"/>
</dbReference>
<protein>
    <submittedName>
        <fullName evidence="14">Uncharacterized protein</fullName>
    </submittedName>
</protein>
<evidence type="ECO:0000256" key="5">
    <source>
        <dbReference type="ARBA" id="ARBA00022833"/>
    </source>
</evidence>
<dbReference type="PRINTS" id="PR01407">
    <property type="entry name" value="BUTYPHLNCDUF"/>
</dbReference>
<dbReference type="PROSITE" id="PS50119">
    <property type="entry name" value="ZF_BBOX"/>
    <property type="match status" value="1"/>
</dbReference>
<gene>
    <name evidence="14" type="ORF">XENTR_v90027954mg</name>
</gene>
<dbReference type="Gene3D" id="2.60.120.920">
    <property type="match status" value="1"/>
</dbReference>
<reference evidence="14" key="2">
    <citation type="journal article" date="2010" name="Science">
        <title>The genome of the Western clawed frog Xenopus tropicalis.</title>
        <authorList>
            <person name="Hellsten U."/>
            <person name="Harland R.M."/>
            <person name="Gilchrist M.J."/>
            <person name="Hendrix D."/>
            <person name="Jurka J."/>
            <person name="Kapitonov V."/>
            <person name="Ovcharenko I."/>
            <person name="Putnam N.H."/>
            <person name="Shu S."/>
            <person name="Taher L."/>
            <person name="Blitz I.L."/>
            <person name="Blumberg B."/>
            <person name="Dichmann D.S."/>
            <person name="Dubchak I."/>
            <person name="Amaya E."/>
            <person name="Detter J.C."/>
            <person name="Fletcher R."/>
            <person name="Gerhard D.S."/>
            <person name="Goodstein D."/>
            <person name="Graves T."/>
            <person name="Grigoriev I.V."/>
            <person name="Grimwood J."/>
            <person name="Kawashima T."/>
            <person name="Lindquist E."/>
            <person name="Lucas S.M."/>
            <person name="Mead P.E."/>
            <person name="Mitros T."/>
            <person name="Ogino H."/>
            <person name="Ohta Y."/>
            <person name="Poliakov A.V."/>
            <person name="Pollet N."/>
            <person name="Robert J."/>
            <person name="Salamov A."/>
            <person name="Sater A.K."/>
            <person name="Schmutz J."/>
            <person name="Terry A."/>
            <person name="Vize P.D."/>
            <person name="Warren W.C."/>
            <person name="Wells D."/>
            <person name="Wills A."/>
            <person name="Wilson R.K."/>
            <person name="Zimmerman L.B."/>
            <person name="Zorn A.M."/>
            <person name="Grainger R."/>
            <person name="Grammer T."/>
            <person name="Khokha M.K."/>
            <person name="Richardson P.M."/>
            <person name="Rokhsar D.S."/>
        </authorList>
    </citation>
    <scope>NUCLEOTIDE SEQUENCE [LARGE SCALE GENOMIC DNA]</scope>
    <source>
        <strain evidence="14">Nigerian</strain>
    </source>
</reference>
<dbReference type="SMART" id="SM00589">
    <property type="entry name" value="PRY"/>
    <property type="match status" value="1"/>
</dbReference>
<dbReference type="InterPro" id="IPR017907">
    <property type="entry name" value="Znf_RING_CS"/>
</dbReference>
<dbReference type="PROSITE" id="PS50188">
    <property type="entry name" value="B302_SPRY"/>
    <property type="match status" value="1"/>
</dbReference>
<dbReference type="InterPro" id="IPR001841">
    <property type="entry name" value="Znf_RING"/>
</dbReference>
<keyword evidence="1" id="KW-0399">Innate immunity</keyword>
<evidence type="ECO:0000256" key="9">
    <source>
        <dbReference type="SAM" id="Coils"/>
    </source>
</evidence>
<dbReference type="CDD" id="cd12891">
    <property type="entry name" value="SPRY_PRY_C-I_2"/>
    <property type="match status" value="1"/>
</dbReference>
<dbReference type="InterPro" id="IPR027370">
    <property type="entry name" value="Znf-RING_euk"/>
</dbReference>
<dbReference type="CDD" id="cd19756">
    <property type="entry name" value="Bbox2"/>
    <property type="match status" value="1"/>
</dbReference>
<feature type="domain" description="B box-type" evidence="12">
    <location>
        <begin position="136"/>
        <end position="178"/>
    </location>
</feature>
<evidence type="ECO:0000259" key="11">
    <source>
        <dbReference type="PROSITE" id="PS50089"/>
    </source>
</evidence>
<keyword evidence="3 8" id="KW-0863">Zinc-finger</keyword>
<dbReference type="Pfam" id="PF00643">
    <property type="entry name" value="zf-B_box"/>
    <property type="match status" value="1"/>
</dbReference>
<evidence type="ECO:0000256" key="3">
    <source>
        <dbReference type="ARBA" id="ARBA00022771"/>
    </source>
</evidence>
<dbReference type="GO" id="GO:0008270">
    <property type="term" value="F:zinc ion binding"/>
    <property type="evidence" value="ECO:0007669"/>
    <property type="project" value="UniProtKB-KW"/>
</dbReference>
<accession>A0A1B8Y1C1</accession>
<dbReference type="EMBL" id="KV460570">
    <property type="protein sequence ID" value="OCA16725.1"/>
    <property type="molecule type" value="Genomic_DNA"/>
</dbReference>
<dbReference type="Pfam" id="PF13445">
    <property type="entry name" value="zf-RING_UBOX"/>
    <property type="match status" value="1"/>
</dbReference>
<dbReference type="SMART" id="SM00502">
    <property type="entry name" value="BBC"/>
    <property type="match status" value="1"/>
</dbReference>
<evidence type="ECO:0000256" key="6">
    <source>
        <dbReference type="ARBA" id="ARBA00022859"/>
    </source>
</evidence>
<dbReference type="InterPro" id="IPR000315">
    <property type="entry name" value="Znf_B-box"/>
</dbReference>
<dbReference type="SMART" id="SM00449">
    <property type="entry name" value="SPRY"/>
    <property type="match status" value="1"/>
</dbReference>
<dbReference type="GO" id="GO:0005737">
    <property type="term" value="C:cytoplasm"/>
    <property type="evidence" value="ECO:0007669"/>
    <property type="project" value="UniProtKB-ARBA"/>
</dbReference>
<dbReference type="InterPro" id="IPR051051">
    <property type="entry name" value="E3_ubiq-ligase_TRIM/RNF"/>
</dbReference>
<dbReference type="Pfam" id="PF13765">
    <property type="entry name" value="PRY"/>
    <property type="match status" value="1"/>
</dbReference>
<dbReference type="Gene3D" id="3.30.40.10">
    <property type="entry name" value="Zinc/RING finger domain, C3HC4 (zinc finger)"/>
    <property type="match status" value="1"/>
</dbReference>
<feature type="domain" description="B30.2/SPRY" evidence="13">
    <location>
        <begin position="343"/>
        <end position="530"/>
    </location>
</feature>
<evidence type="ECO:0000259" key="13">
    <source>
        <dbReference type="PROSITE" id="PS50188"/>
    </source>
</evidence>
<evidence type="ECO:0000256" key="2">
    <source>
        <dbReference type="ARBA" id="ARBA00022723"/>
    </source>
</evidence>
<dbReference type="InterPro" id="IPR003877">
    <property type="entry name" value="SPRY_dom"/>
</dbReference>
<proteinExistence type="predicted"/>
<organism evidence="14">
    <name type="scientific">Xenopus tropicalis</name>
    <name type="common">Western clawed frog</name>
    <name type="synonym">Silurana tropicalis</name>
    <dbReference type="NCBI Taxonomy" id="8364"/>
    <lineage>
        <taxon>Eukaryota</taxon>
        <taxon>Metazoa</taxon>
        <taxon>Chordata</taxon>
        <taxon>Craniata</taxon>
        <taxon>Vertebrata</taxon>
        <taxon>Euteleostomi</taxon>
        <taxon>Amphibia</taxon>
        <taxon>Batrachia</taxon>
        <taxon>Anura</taxon>
        <taxon>Pipoidea</taxon>
        <taxon>Pipidae</taxon>
        <taxon>Xenopodinae</taxon>
        <taxon>Xenopus</taxon>
        <taxon>Silurana</taxon>
    </lineage>
</organism>
<dbReference type="InterPro" id="IPR013320">
    <property type="entry name" value="ConA-like_dom_sf"/>
</dbReference>
<dbReference type="InterPro" id="IPR003879">
    <property type="entry name" value="Butyrophylin_SPRY"/>
</dbReference>
<dbReference type="InterPro" id="IPR006574">
    <property type="entry name" value="PRY"/>
</dbReference>
<dbReference type="InterPro" id="IPR013083">
    <property type="entry name" value="Znf_RING/FYVE/PHD"/>
</dbReference>
<evidence type="ECO:0000256" key="8">
    <source>
        <dbReference type="PROSITE-ProRule" id="PRU00024"/>
    </source>
</evidence>
<dbReference type="InterPro" id="IPR003649">
    <property type="entry name" value="Bbox_C"/>
</dbReference>
<dbReference type="Gene3D" id="3.30.160.60">
    <property type="entry name" value="Classic Zinc Finger"/>
    <property type="match status" value="1"/>
</dbReference>
<feature type="compositionally biased region" description="Acidic residues" evidence="10">
    <location>
        <begin position="530"/>
        <end position="539"/>
    </location>
</feature>
<feature type="compositionally biased region" description="Acidic residues" evidence="10">
    <location>
        <begin position="558"/>
        <end position="569"/>
    </location>
</feature>
<sequence length="588" mass="66735">MAAADVSDELSCPLCREIYTDPVTLPCGHNYCRGCIGRYWDWQEGIEEDLTCPECRHRYWGRPELNINVTLSSLVQRLLPTPPEQHGPGIYCTEYHYSPATACSTCLLCNLSLCYEHAREHSNITQHELTAPTPSQRDRHCPKHPELLLEYYCPQDGVCVCASCYRVGAHRDHMVEPLNEETSEKKKEKLREVLEKMSPEREETEGQIQRLQERRREVAEVAAGETERVTALFRDIRKRLEALEKQMLSEISSEQKKVSNQLHDQIHQLEIKKEELSRKIHHIEELCNMAAPLTVLQAREPDGAEFYEAEGGDRKHRKMEDINTPAVGDLDVGQISEMLLTRLDQIVLGVKGQWFPGQEATDLVLDINTAGNNLSVSGDRKSASYSTALHYPQSPERFQAPQTLSTRSFPSGRHYWDVEVSESGERRVGVASPSIERDGEIGDNHKSWCLDMYKDSYSVRHSSKQTHLPLKPACRKIRISLDYEAGRLSFYELSEPIRHLHTFSASFTEPLHAAFWVYWLPDSNFDDDDNLVSDDDDGDYNGKDDGGDNDNDGKDDGDGAGDYDGDDDEDNAVAADIWIRIISSAPEH</sequence>
<dbReference type="AlphaFoldDB" id="A0A1B8Y1C1"/>
<keyword evidence="6" id="KW-0391">Immunity</keyword>
<evidence type="ECO:0000256" key="10">
    <source>
        <dbReference type="SAM" id="MobiDB-lite"/>
    </source>
</evidence>
<keyword evidence="2" id="KW-0479">Metal-binding</keyword>
<dbReference type="SUPFAM" id="SSF57850">
    <property type="entry name" value="RING/U-box"/>
    <property type="match status" value="1"/>
</dbReference>
<dbReference type="GO" id="GO:0045087">
    <property type="term" value="P:innate immune response"/>
    <property type="evidence" value="ECO:0007669"/>
    <property type="project" value="UniProtKB-KW"/>
</dbReference>
<feature type="domain" description="RING-type" evidence="11">
    <location>
        <begin position="12"/>
        <end position="56"/>
    </location>
</feature>
<evidence type="ECO:0000259" key="12">
    <source>
        <dbReference type="PROSITE" id="PS50119"/>
    </source>
</evidence>
<dbReference type="PANTHER" id="PTHR25465">
    <property type="entry name" value="B-BOX DOMAIN CONTAINING"/>
    <property type="match status" value="1"/>
</dbReference>
<dbReference type="PANTHER" id="PTHR25465:SF57">
    <property type="entry name" value="E3 UBIQUITIN_ISG15 LIGASE TRIM25"/>
    <property type="match status" value="1"/>
</dbReference>
<evidence type="ECO:0000256" key="1">
    <source>
        <dbReference type="ARBA" id="ARBA00022588"/>
    </source>
</evidence>
<evidence type="ECO:0000256" key="4">
    <source>
        <dbReference type="ARBA" id="ARBA00022786"/>
    </source>
</evidence>
<dbReference type="Pfam" id="PF00622">
    <property type="entry name" value="SPRY"/>
    <property type="match status" value="1"/>
</dbReference>
<dbReference type="InterPro" id="IPR001870">
    <property type="entry name" value="B30.2/SPRY"/>
</dbReference>
<feature type="coiled-coil region" evidence="9">
    <location>
        <begin position="194"/>
        <end position="286"/>
    </location>
</feature>
<reference evidence="14" key="3">
    <citation type="submission" date="2016-05" db="EMBL/GenBank/DDBJ databases">
        <title>WGS assembly of Xenopus tropicalis.</title>
        <authorList>
            <person name="Sessions A."/>
            <person name="Jenkins J."/>
            <person name="Mitros T."/>
            <person name="Lyons J.T."/>
            <person name="Dichmann D.S."/>
            <person name="Robert J."/>
            <person name="Harland R.M."/>
            <person name="Rokhsar D.S."/>
        </authorList>
    </citation>
    <scope>NUCLEOTIDE SEQUENCE</scope>
    <source>
        <strain evidence="14">Nigerian</strain>
    </source>
</reference>